<evidence type="ECO:0000256" key="9">
    <source>
        <dbReference type="ARBA" id="ARBA00032824"/>
    </source>
</evidence>
<comment type="caution">
    <text evidence="15">The sequence shown here is derived from an EMBL/GenBank/DDBJ whole genome shotgun (WGS) entry which is preliminary data.</text>
</comment>
<comment type="catalytic activity">
    <reaction evidence="12">
        <text>a hydroperoxide + [thioredoxin]-dithiol = an alcohol + [thioredoxin]-disulfide + H2O</text>
        <dbReference type="Rhea" id="RHEA:62620"/>
        <dbReference type="Rhea" id="RHEA-COMP:10698"/>
        <dbReference type="Rhea" id="RHEA-COMP:10700"/>
        <dbReference type="ChEBI" id="CHEBI:15377"/>
        <dbReference type="ChEBI" id="CHEBI:29950"/>
        <dbReference type="ChEBI" id="CHEBI:30879"/>
        <dbReference type="ChEBI" id="CHEBI:35924"/>
        <dbReference type="ChEBI" id="CHEBI:50058"/>
        <dbReference type="EC" id="1.11.1.24"/>
    </reaction>
</comment>
<evidence type="ECO:0000256" key="3">
    <source>
        <dbReference type="ARBA" id="ARBA00013017"/>
    </source>
</evidence>
<dbReference type="EC" id="1.11.1.24" evidence="3"/>
<sequence>MQVGDPAPDFELLDQHGEPVSLSALLTKGPVVLFFYPAALSPGCTREACHFRDIVAEFAARGATILGLSADDVAKQKKFDDTHRLGYPLLADTDSGVARSFGLKRRLPGLPAKRATFVIGTDQRILAAVHSELNMNIHADQALEALPTPA</sequence>
<organism evidence="15 16">
    <name type="scientific">Nocardia bovistercoris</name>
    <dbReference type="NCBI Taxonomy" id="2785916"/>
    <lineage>
        <taxon>Bacteria</taxon>
        <taxon>Bacillati</taxon>
        <taxon>Actinomycetota</taxon>
        <taxon>Actinomycetes</taxon>
        <taxon>Mycobacteriales</taxon>
        <taxon>Nocardiaceae</taxon>
        <taxon>Nocardia</taxon>
    </lineage>
</organism>
<dbReference type="Proteomes" id="UP000655751">
    <property type="component" value="Unassembled WGS sequence"/>
</dbReference>
<evidence type="ECO:0000259" key="14">
    <source>
        <dbReference type="PROSITE" id="PS51352"/>
    </source>
</evidence>
<dbReference type="EMBL" id="JADMLG010000006">
    <property type="protein sequence ID" value="MBH0777863.1"/>
    <property type="molecule type" value="Genomic_DNA"/>
</dbReference>
<evidence type="ECO:0000256" key="8">
    <source>
        <dbReference type="ARBA" id="ARBA00023284"/>
    </source>
</evidence>
<reference evidence="15" key="1">
    <citation type="submission" date="2020-11" db="EMBL/GenBank/DDBJ databases">
        <title>Nocardia NEAU-351.nov., a novel actinomycete isolated from the cow dung.</title>
        <authorList>
            <person name="Zhang X."/>
        </authorList>
    </citation>
    <scope>NUCLEOTIDE SEQUENCE</scope>
    <source>
        <strain evidence="15">NEAU-351</strain>
    </source>
</reference>
<dbReference type="PIRSF" id="PIRSF000239">
    <property type="entry name" value="AHPC"/>
    <property type="match status" value="1"/>
</dbReference>
<evidence type="ECO:0000256" key="6">
    <source>
        <dbReference type="ARBA" id="ARBA00023002"/>
    </source>
</evidence>
<keyword evidence="4" id="KW-0575">Peroxidase</keyword>
<dbReference type="InterPro" id="IPR050924">
    <property type="entry name" value="Peroxiredoxin_BCP/PrxQ"/>
</dbReference>
<evidence type="ECO:0000313" key="15">
    <source>
        <dbReference type="EMBL" id="MBH0777863.1"/>
    </source>
</evidence>
<protein>
    <recommendedName>
        <fullName evidence="3">thioredoxin-dependent peroxiredoxin</fullName>
        <ecNumber evidence="3">1.11.1.24</ecNumber>
    </recommendedName>
    <alternativeName>
        <fullName evidence="11">Bacterioferritin comigratory protein</fullName>
    </alternativeName>
    <alternativeName>
        <fullName evidence="9">Thioredoxin peroxidase</fullName>
    </alternativeName>
</protein>
<keyword evidence="5" id="KW-0049">Antioxidant</keyword>
<dbReference type="GO" id="GO:0034599">
    <property type="term" value="P:cellular response to oxidative stress"/>
    <property type="evidence" value="ECO:0007669"/>
    <property type="project" value="TreeGrafter"/>
</dbReference>
<evidence type="ECO:0000256" key="10">
    <source>
        <dbReference type="ARBA" id="ARBA00038489"/>
    </source>
</evidence>
<dbReference type="PANTHER" id="PTHR42801:SF8">
    <property type="entry name" value="PEROXIREDOXIN RV1608C-RELATED"/>
    <property type="match status" value="1"/>
</dbReference>
<comment type="function">
    <text evidence="1">Thiol-specific peroxidase that catalyzes the reduction of hydrogen peroxide and organic hydroperoxides to water and alcohols, respectively. Plays a role in cell protection against oxidative stress by detoxifying peroxides and as sensor of hydrogen peroxide-mediated signaling events.</text>
</comment>
<dbReference type="InterPro" id="IPR013766">
    <property type="entry name" value="Thioredoxin_domain"/>
</dbReference>
<evidence type="ECO:0000256" key="5">
    <source>
        <dbReference type="ARBA" id="ARBA00022862"/>
    </source>
</evidence>
<dbReference type="SUPFAM" id="SSF52833">
    <property type="entry name" value="Thioredoxin-like"/>
    <property type="match status" value="1"/>
</dbReference>
<dbReference type="AlphaFoldDB" id="A0A931N4Q5"/>
<evidence type="ECO:0000313" key="16">
    <source>
        <dbReference type="Proteomes" id="UP000655751"/>
    </source>
</evidence>
<keyword evidence="7" id="KW-1015">Disulfide bond</keyword>
<dbReference type="InterPro" id="IPR024706">
    <property type="entry name" value="Peroxiredoxin_AhpC-typ"/>
</dbReference>
<accession>A0A931N4Q5</accession>
<dbReference type="InterPro" id="IPR000866">
    <property type="entry name" value="AhpC/TSA"/>
</dbReference>
<keyword evidence="8" id="KW-0676">Redox-active center</keyword>
<keyword evidence="16" id="KW-1185">Reference proteome</keyword>
<keyword evidence="6" id="KW-0560">Oxidoreductase</keyword>
<dbReference type="GO" id="GO:0045454">
    <property type="term" value="P:cell redox homeostasis"/>
    <property type="evidence" value="ECO:0007669"/>
    <property type="project" value="TreeGrafter"/>
</dbReference>
<evidence type="ECO:0000256" key="12">
    <source>
        <dbReference type="ARBA" id="ARBA00049091"/>
    </source>
</evidence>
<evidence type="ECO:0000256" key="7">
    <source>
        <dbReference type="ARBA" id="ARBA00023157"/>
    </source>
</evidence>
<proteinExistence type="inferred from homology"/>
<evidence type="ECO:0000256" key="1">
    <source>
        <dbReference type="ARBA" id="ARBA00003330"/>
    </source>
</evidence>
<dbReference type="PROSITE" id="PS51352">
    <property type="entry name" value="THIOREDOXIN_2"/>
    <property type="match status" value="1"/>
</dbReference>
<gene>
    <name evidence="15" type="ORF">IT779_16430</name>
</gene>
<evidence type="ECO:0000256" key="11">
    <source>
        <dbReference type="ARBA" id="ARBA00041373"/>
    </source>
</evidence>
<evidence type="ECO:0000256" key="4">
    <source>
        <dbReference type="ARBA" id="ARBA00022559"/>
    </source>
</evidence>
<dbReference type="Gene3D" id="3.40.30.10">
    <property type="entry name" value="Glutaredoxin"/>
    <property type="match status" value="1"/>
</dbReference>
<dbReference type="GO" id="GO:0005737">
    <property type="term" value="C:cytoplasm"/>
    <property type="evidence" value="ECO:0007669"/>
    <property type="project" value="TreeGrafter"/>
</dbReference>
<evidence type="ECO:0000256" key="13">
    <source>
        <dbReference type="PIRSR" id="PIRSR000239-1"/>
    </source>
</evidence>
<name>A0A931N4Q5_9NOCA</name>
<dbReference type="CDD" id="cd03017">
    <property type="entry name" value="PRX_BCP"/>
    <property type="match status" value="1"/>
</dbReference>
<dbReference type="GO" id="GO:0008379">
    <property type="term" value="F:thioredoxin peroxidase activity"/>
    <property type="evidence" value="ECO:0007669"/>
    <property type="project" value="TreeGrafter"/>
</dbReference>
<dbReference type="InterPro" id="IPR036249">
    <property type="entry name" value="Thioredoxin-like_sf"/>
</dbReference>
<comment type="similarity">
    <text evidence="10">Belongs to the peroxiredoxin family. BCP/PrxQ subfamily.</text>
</comment>
<feature type="domain" description="Thioredoxin" evidence="14">
    <location>
        <begin position="1"/>
        <end position="150"/>
    </location>
</feature>
<dbReference type="PANTHER" id="PTHR42801">
    <property type="entry name" value="THIOREDOXIN-DEPENDENT PEROXIDE REDUCTASE"/>
    <property type="match status" value="1"/>
</dbReference>
<dbReference type="Pfam" id="PF00578">
    <property type="entry name" value="AhpC-TSA"/>
    <property type="match status" value="1"/>
</dbReference>
<comment type="subunit">
    <text evidence="2">Monomer.</text>
</comment>
<feature type="active site" description="Cysteine sulfenic acid (-SOH) intermediate; for peroxidase activity" evidence="13">
    <location>
        <position position="44"/>
    </location>
</feature>
<evidence type="ECO:0000256" key="2">
    <source>
        <dbReference type="ARBA" id="ARBA00011245"/>
    </source>
</evidence>